<dbReference type="GeneTree" id="ENSGT01030000234543"/>
<evidence type="ECO:0000313" key="5">
    <source>
        <dbReference type="Proteomes" id="UP000823872"/>
    </source>
</evidence>
<dbReference type="InterPro" id="IPR036723">
    <property type="entry name" value="Alpha-catenin/vinculin-like_sf"/>
</dbReference>
<keyword evidence="5" id="KW-1185">Reference proteome</keyword>
<dbReference type="InterPro" id="IPR006077">
    <property type="entry name" value="Vinculin/catenin"/>
</dbReference>
<organism evidence="4 5">
    <name type="scientific">Felis catus</name>
    <name type="common">Cat</name>
    <name type="synonym">Felis silvestris catus</name>
    <dbReference type="NCBI Taxonomy" id="9685"/>
    <lineage>
        <taxon>Eukaryota</taxon>
        <taxon>Metazoa</taxon>
        <taxon>Chordata</taxon>
        <taxon>Craniata</taxon>
        <taxon>Vertebrata</taxon>
        <taxon>Euteleostomi</taxon>
        <taxon>Mammalia</taxon>
        <taxon>Eutheria</taxon>
        <taxon>Laurasiatheria</taxon>
        <taxon>Carnivora</taxon>
        <taxon>Feliformia</taxon>
        <taxon>Felidae</taxon>
        <taxon>Felinae</taxon>
        <taxon>Felis</taxon>
    </lineage>
</organism>
<comment type="subcellular location">
    <subcellularLocation>
        <location evidence="1">Cytoplasm</location>
    </subcellularLocation>
</comment>
<dbReference type="Proteomes" id="UP000823872">
    <property type="component" value="Chromosome A3"/>
</dbReference>
<dbReference type="SUPFAM" id="SSF47220">
    <property type="entry name" value="alpha-catenin/vinculin-like"/>
    <property type="match status" value="1"/>
</dbReference>
<evidence type="ECO:0008006" key="6">
    <source>
        <dbReference type="Google" id="ProtNLM"/>
    </source>
</evidence>
<evidence type="ECO:0000256" key="2">
    <source>
        <dbReference type="ARBA" id="ARBA00008376"/>
    </source>
</evidence>
<evidence type="ECO:0000256" key="1">
    <source>
        <dbReference type="ARBA" id="ARBA00004496"/>
    </source>
</evidence>
<evidence type="ECO:0000256" key="3">
    <source>
        <dbReference type="ARBA" id="ARBA00022490"/>
    </source>
</evidence>
<keyword evidence="3" id="KW-0963">Cytoplasm</keyword>
<evidence type="ECO:0000313" key="4">
    <source>
        <dbReference type="Ensembl" id="ENSFCTP00005002681.1"/>
    </source>
</evidence>
<dbReference type="Gene3D" id="1.20.120.230">
    <property type="entry name" value="Alpha-catenin/vinculin-like"/>
    <property type="match status" value="1"/>
</dbReference>
<dbReference type="PANTHER" id="PTHR18914">
    <property type="entry name" value="ALPHA CATENIN"/>
    <property type="match status" value="1"/>
</dbReference>
<protein>
    <recommendedName>
        <fullName evidence="6">Catenin alpha-2</fullName>
    </recommendedName>
</protein>
<proteinExistence type="inferred from homology"/>
<accession>A0ABI7VX01</accession>
<comment type="similarity">
    <text evidence="2">Belongs to the vinculin/alpha-catenin family.</text>
</comment>
<dbReference type="Ensembl" id="ENSFCTT00005004375.1">
    <property type="protein sequence ID" value="ENSFCTP00005002681.1"/>
    <property type="gene ID" value="ENSFCTG00005001692.1"/>
</dbReference>
<name>A0ABI7VX01_FELCA</name>
<dbReference type="Pfam" id="PF01044">
    <property type="entry name" value="Vinculin"/>
    <property type="match status" value="1"/>
</dbReference>
<sequence>MEQQEDNRFHVLHTQELKDPHCRNEMAAARGALKKNATMLYTASQAFLCHPDVAATRANRDYVFKQVQEAIAGISNAAQATSPTDEAKGHTGIGELAAVLNEFDDP</sequence>
<reference evidence="4" key="2">
    <citation type="submission" date="2025-08" db="UniProtKB">
        <authorList>
            <consortium name="Ensembl"/>
        </authorList>
    </citation>
    <scope>IDENTIFICATION</scope>
    <source>
        <strain evidence="4">breed Abyssinian</strain>
    </source>
</reference>
<reference evidence="4" key="3">
    <citation type="submission" date="2025-09" db="UniProtKB">
        <authorList>
            <consortium name="Ensembl"/>
        </authorList>
    </citation>
    <scope>IDENTIFICATION</scope>
    <source>
        <strain evidence="4">breed Abyssinian</strain>
    </source>
</reference>
<dbReference type="PANTHER" id="PTHR18914:SF23">
    <property type="entry name" value="CATENIN ALPHA-2"/>
    <property type="match status" value="1"/>
</dbReference>
<reference evidence="4 5" key="1">
    <citation type="submission" date="2021-02" db="EMBL/GenBank/DDBJ databases">
        <title>Safari Cat Assemblies.</title>
        <authorList>
            <person name="Bredemeyer K.R."/>
            <person name="Murphy W.J."/>
        </authorList>
    </citation>
    <scope>NUCLEOTIDE SEQUENCE [LARGE SCALE GENOMIC DNA]</scope>
</reference>